<evidence type="ECO:0000313" key="3">
    <source>
        <dbReference type="WBParaSite" id="Gr19_v10_g11222.t2"/>
    </source>
</evidence>
<keyword evidence="1" id="KW-0812">Transmembrane</keyword>
<evidence type="ECO:0000313" key="2">
    <source>
        <dbReference type="Proteomes" id="UP000887572"/>
    </source>
</evidence>
<reference evidence="3" key="1">
    <citation type="submission" date="2022-11" db="UniProtKB">
        <authorList>
            <consortium name="WormBaseParasite"/>
        </authorList>
    </citation>
    <scope>IDENTIFICATION</scope>
</reference>
<name>A0A914GU44_GLORO</name>
<keyword evidence="1" id="KW-1133">Transmembrane helix</keyword>
<evidence type="ECO:0000256" key="1">
    <source>
        <dbReference type="SAM" id="Phobius"/>
    </source>
</evidence>
<dbReference type="WBParaSite" id="Gr19_v10_g11222.t2">
    <property type="protein sequence ID" value="Gr19_v10_g11222.t2"/>
    <property type="gene ID" value="Gr19_v10_g11222"/>
</dbReference>
<feature type="transmembrane region" description="Helical" evidence="1">
    <location>
        <begin position="62"/>
        <end position="80"/>
    </location>
</feature>
<dbReference type="AlphaFoldDB" id="A0A914GU44"/>
<keyword evidence="2" id="KW-1185">Reference proteome</keyword>
<dbReference type="Proteomes" id="UP000887572">
    <property type="component" value="Unplaced"/>
</dbReference>
<keyword evidence="1" id="KW-0472">Membrane</keyword>
<accession>A0A914GU44</accession>
<sequence>MQRSIDAAIFLANSISEAESKICYSGGSKLQCIKSDLQHTQNQSISTQNQPHSVPMAIAAKVNPHSLVLLFFVLALAFLVEQTTAQWYGYPYYYGKREAGFMPQGAANGNAEGSAAGGGHAMFKF</sequence>
<organism evidence="2 3">
    <name type="scientific">Globodera rostochiensis</name>
    <name type="common">Golden nematode worm</name>
    <name type="synonym">Heterodera rostochiensis</name>
    <dbReference type="NCBI Taxonomy" id="31243"/>
    <lineage>
        <taxon>Eukaryota</taxon>
        <taxon>Metazoa</taxon>
        <taxon>Ecdysozoa</taxon>
        <taxon>Nematoda</taxon>
        <taxon>Chromadorea</taxon>
        <taxon>Rhabditida</taxon>
        <taxon>Tylenchina</taxon>
        <taxon>Tylenchomorpha</taxon>
        <taxon>Tylenchoidea</taxon>
        <taxon>Heteroderidae</taxon>
        <taxon>Heteroderinae</taxon>
        <taxon>Globodera</taxon>
    </lineage>
</organism>
<proteinExistence type="predicted"/>
<protein>
    <submittedName>
        <fullName evidence="3">Uncharacterized protein</fullName>
    </submittedName>
</protein>